<proteinExistence type="predicted"/>
<name>A0A4S3KXF9_9GAMM</name>
<dbReference type="EMBL" id="SMAF01000029">
    <property type="protein sequence ID" value="TCS93196.1"/>
    <property type="molecule type" value="Genomic_DNA"/>
</dbReference>
<dbReference type="Gene3D" id="3.40.710.10">
    <property type="entry name" value="DD-peptidase/beta-lactamase superfamily"/>
    <property type="match status" value="1"/>
</dbReference>
<dbReference type="Proteomes" id="UP000294599">
    <property type="component" value="Unassembled WGS sequence"/>
</dbReference>
<dbReference type="InterPro" id="IPR012338">
    <property type="entry name" value="Beta-lactam/transpept-like"/>
</dbReference>
<reference evidence="3 4" key="1">
    <citation type="submission" date="2019-03" db="EMBL/GenBank/DDBJ databases">
        <title>Genomic Encyclopedia of Type Strains, Phase IV (KMG-IV): sequencing the most valuable type-strain genomes for metagenomic binning, comparative biology and taxonomic classification.</title>
        <authorList>
            <person name="Goeker M."/>
        </authorList>
    </citation>
    <scope>NUCLEOTIDE SEQUENCE [LARGE SCALE GENOMIC DNA]</scope>
    <source>
        <strain evidence="3 4">DSM 21944</strain>
    </source>
</reference>
<dbReference type="SUPFAM" id="SSF56601">
    <property type="entry name" value="beta-lactamase/transpeptidase-like"/>
    <property type="match status" value="1"/>
</dbReference>
<evidence type="ECO:0000313" key="3">
    <source>
        <dbReference type="EMBL" id="TCS93196.1"/>
    </source>
</evidence>
<keyword evidence="4" id="KW-1185">Reference proteome</keyword>
<dbReference type="InterPro" id="IPR001466">
    <property type="entry name" value="Beta-lactam-related"/>
</dbReference>
<keyword evidence="1" id="KW-0732">Signal</keyword>
<feature type="domain" description="Beta-lactamase-related" evidence="2">
    <location>
        <begin position="59"/>
        <end position="376"/>
    </location>
</feature>
<evidence type="ECO:0000313" key="4">
    <source>
        <dbReference type="Proteomes" id="UP000294599"/>
    </source>
</evidence>
<dbReference type="InterPro" id="IPR050491">
    <property type="entry name" value="AmpC-like"/>
</dbReference>
<dbReference type="RefSeq" id="WP_123521039.1">
    <property type="nucleotide sequence ID" value="NZ_JBHLWF010000078.1"/>
</dbReference>
<gene>
    <name evidence="3" type="ORF">EDC25_12919</name>
</gene>
<sequence>MRFLPYIAAVCLFAGVTPAIGAAPDLVGRASIATPLPPEQQRVQSLASDISDLMKRIADVPQVAGLAGVVVHEGRVLMAEGAGVTDVASQAAVDADTVFRLASLSKAFAATVAAQLVQEGVLDWDMHVQPWLPGLALANPEDTSRLTLRDVLSHRVGLPFNTLDRRLEANEPYPVLVETLQSIPMTCSVGDCFGYQNVAFSLIGDMVFATTGNFYSFQVEKRIFTPLGMHTATHGREALESSSNWARPHVLRSGRLTLETPKDTYYRVAPAAGINASAKDLGQWLIAQMGGFPDVLPPELLAELHTPQVETPYEIRGTGWRTQRLRSASYGLGWRIMDYAGERMIFHAGAVQGYRGMIGFLPDRRFGVAFVWNSESYVPAGLLPVAMDRYLNLPEVDWIQLDRVLHAQRPATTRRTQRR</sequence>
<dbReference type="OrthoDB" id="119951at2"/>
<dbReference type="AlphaFoldDB" id="A0A4S3KXF9"/>
<protein>
    <submittedName>
        <fullName evidence="3">Beta-lactamase class C</fullName>
    </submittedName>
</protein>
<feature type="chain" id="PRO_5030100317" evidence="1">
    <location>
        <begin position="23"/>
        <end position="419"/>
    </location>
</feature>
<feature type="signal peptide" evidence="1">
    <location>
        <begin position="1"/>
        <end position="22"/>
    </location>
</feature>
<dbReference type="PANTHER" id="PTHR46825:SF15">
    <property type="entry name" value="BETA-LACTAMASE-RELATED DOMAIN-CONTAINING PROTEIN"/>
    <property type="match status" value="1"/>
</dbReference>
<accession>A0A4S3KXF9</accession>
<organism evidence="3 4">
    <name type="scientific">Pseudofulvimonas gallinarii</name>
    <dbReference type="NCBI Taxonomy" id="634155"/>
    <lineage>
        <taxon>Bacteria</taxon>
        <taxon>Pseudomonadati</taxon>
        <taxon>Pseudomonadota</taxon>
        <taxon>Gammaproteobacteria</taxon>
        <taxon>Lysobacterales</taxon>
        <taxon>Rhodanobacteraceae</taxon>
        <taxon>Pseudofulvimonas</taxon>
    </lineage>
</organism>
<dbReference type="PANTHER" id="PTHR46825">
    <property type="entry name" value="D-ALANYL-D-ALANINE-CARBOXYPEPTIDASE/ENDOPEPTIDASE AMPH"/>
    <property type="match status" value="1"/>
</dbReference>
<evidence type="ECO:0000256" key="1">
    <source>
        <dbReference type="SAM" id="SignalP"/>
    </source>
</evidence>
<evidence type="ECO:0000259" key="2">
    <source>
        <dbReference type="Pfam" id="PF00144"/>
    </source>
</evidence>
<dbReference type="Pfam" id="PF00144">
    <property type="entry name" value="Beta-lactamase"/>
    <property type="match status" value="1"/>
</dbReference>
<comment type="caution">
    <text evidence="3">The sequence shown here is derived from an EMBL/GenBank/DDBJ whole genome shotgun (WGS) entry which is preliminary data.</text>
</comment>